<reference evidence="8 9" key="1">
    <citation type="submission" date="2019-04" db="EMBL/GenBank/DDBJ databases">
        <title>Identification of a recombinant Myxoma virus infecting Iberian hare.</title>
        <authorList>
            <person name="Agueda-Pinto A."/>
            <person name="Lemos de Matos A."/>
            <person name="Abrantes M."/>
            <person name="Kraberger S."/>
            <person name="Gortazar C."/>
            <person name="McFadden G."/>
            <person name="Varsani A."/>
            <person name="Esteves P.J."/>
        </authorList>
    </citation>
    <scope>NUCLEOTIDE SEQUENCE [LARGE SCALE GENOMIC DNA]</scope>
    <source>
        <strain evidence="8">Toledo</strain>
    </source>
</reference>
<comment type="subcellular location">
    <subcellularLocation>
        <location evidence="6">Host endoplasmic reticulum membrane</location>
        <topology evidence="6">Lipid-anchor</topology>
        <orientation evidence="6">Cytoplasmic side</orientation>
    </subcellularLocation>
    <subcellularLocation>
        <location evidence="7">Virion membrane</location>
        <topology evidence="7">Lipid-anchor</topology>
    </subcellularLocation>
</comment>
<evidence type="ECO:0000256" key="6">
    <source>
        <dbReference type="ARBA" id="ARBA00037799"/>
    </source>
</evidence>
<dbReference type="GO" id="GO:0055036">
    <property type="term" value="C:virion membrane"/>
    <property type="evidence" value="ECO:0007669"/>
    <property type="project" value="UniProtKB-SubCell"/>
</dbReference>
<keyword evidence="1" id="KW-1043">Host membrane</keyword>
<dbReference type="CDD" id="cd09106">
    <property type="entry name" value="PLDc_vPLD3_4_5_like_1"/>
    <property type="match status" value="1"/>
</dbReference>
<dbReference type="InterPro" id="IPR032803">
    <property type="entry name" value="PLDc_3"/>
</dbReference>
<evidence type="ECO:0000256" key="5">
    <source>
        <dbReference type="ARBA" id="ARBA00023288"/>
    </source>
</evidence>
<accession>A0A4P8EU03</accession>
<keyword evidence="4" id="KW-1038">Host endoplasmic reticulum</keyword>
<evidence type="ECO:0000256" key="7">
    <source>
        <dbReference type="ARBA" id="ARBA00037826"/>
    </source>
</evidence>
<evidence type="ECO:0000256" key="1">
    <source>
        <dbReference type="ARBA" id="ARBA00022870"/>
    </source>
</evidence>
<dbReference type="Pfam" id="PF13918">
    <property type="entry name" value="PLDc_3"/>
    <property type="match status" value="1"/>
</dbReference>
<proteinExistence type="predicted"/>
<dbReference type="Pfam" id="PF00614">
    <property type="entry name" value="PLDc"/>
    <property type="match status" value="1"/>
</dbReference>
<dbReference type="EMBL" id="MK836424">
    <property type="protein sequence ID" value="QCO69441.1"/>
    <property type="molecule type" value="Genomic_DNA"/>
</dbReference>
<evidence type="ECO:0000256" key="3">
    <source>
        <dbReference type="ARBA" id="ARBA00023136"/>
    </source>
</evidence>
<evidence type="ECO:0000256" key="2">
    <source>
        <dbReference type="ARBA" id="ARBA00022879"/>
    </source>
</evidence>
<dbReference type="Proteomes" id="UP000299834">
    <property type="component" value="Segment"/>
</dbReference>
<protein>
    <submittedName>
        <fullName evidence="8">M022L</fullName>
    </submittedName>
</protein>
<dbReference type="CDD" id="cd09107">
    <property type="entry name" value="PLDc_vPLD3_4_5_like_2"/>
    <property type="match status" value="1"/>
</dbReference>
<evidence type="ECO:0000313" key="9">
    <source>
        <dbReference type="Proteomes" id="UP000299834"/>
    </source>
</evidence>
<dbReference type="PANTHER" id="PTHR10185:SF17">
    <property type="entry name" value="GM01519P-RELATED"/>
    <property type="match status" value="1"/>
</dbReference>
<dbReference type="PROSITE" id="PS50035">
    <property type="entry name" value="PLD"/>
    <property type="match status" value="1"/>
</dbReference>
<keyword evidence="5" id="KW-0449">Lipoprotein</keyword>
<keyword evidence="3" id="KW-0472">Membrane</keyword>
<dbReference type="GO" id="GO:0044167">
    <property type="term" value="C:host cell endoplasmic reticulum membrane"/>
    <property type="evidence" value="ECO:0007669"/>
    <property type="project" value="UniProtKB-SubCell"/>
</dbReference>
<evidence type="ECO:0000256" key="4">
    <source>
        <dbReference type="ARBA" id="ARBA00023184"/>
    </source>
</evidence>
<dbReference type="SMART" id="SM00155">
    <property type="entry name" value="PLDc"/>
    <property type="match status" value="2"/>
</dbReference>
<organism evidence="8 9">
    <name type="scientific">Myxoma virus</name>
    <dbReference type="NCBI Taxonomy" id="10273"/>
    <lineage>
        <taxon>Viruses</taxon>
        <taxon>Varidnaviria</taxon>
        <taxon>Bamfordvirae</taxon>
        <taxon>Nucleocytoviricota</taxon>
        <taxon>Pokkesviricetes</taxon>
        <taxon>Chitovirales</taxon>
        <taxon>Poxviridae</taxon>
        <taxon>Chordopoxvirinae</taxon>
        <taxon>Leporipoxvirus</taxon>
        <taxon>Leporipoxvirus myxoma</taxon>
    </lineage>
</organism>
<evidence type="ECO:0000313" key="8">
    <source>
        <dbReference type="EMBL" id="QCO69441.1"/>
    </source>
</evidence>
<dbReference type="InterPro" id="IPR001736">
    <property type="entry name" value="PLipase_D/transphosphatidylase"/>
</dbReference>
<dbReference type="GO" id="GO:0003824">
    <property type="term" value="F:catalytic activity"/>
    <property type="evidence" value="ECO:0007669"/>
    <property type="project" value="InterPro"/>
</dbReference>
<dbReference type="Gene3D" id="3.30.870.10">
    <property type="entry name" value="Endonuclease Chain A"/>
    <property type="match status" value="2"/>
</dbReference>
<dbReference type="InterPro" id="IPR050874">
    <property type="entry name" value="Diverse_PLD-related"/>
</dbReference>
<keyword evidence="2" id="KW-0946">Virion</keyword>
<sequence length="371" mass="41492">MLSLFSKPPPGAGCRIVETVPENLGITTQHMHTHECFDELITQAKRYIHIASFCCNLRTTDQGRLIMKKLKEAAKSGVRVTILVDYQSGNKDEEELLESNVEYIKVKIGKRYNPGVLLGSFWIVDGTQCYIGNASLTGGSISNIKTLGVYSTYAPLAADLERRFSTFKAFNGNKSILSILHTACCLTTSTQYNINNPIGGVFLSDSPDYMLGCSRTLDADVVLGKISKAKKSICLELLSLVPVIREDEKTVYWPNIYNELICAAINRGVKVRLLIGSWSNNDIYVMSSVKSLQAMCSNNDLIVKVFYDKNNTKLMIVDDEFAHITPANFDGTHYLRHAFVSFNTVHPELVHMLNAIFTRDWENPRNTVVKN</sequence>
<name>A0A4P8EU03_9POXV</name>
<dbReference type="PANTHER" id="PTHR10185">
    <property type="entry name" value="PHOSPHOLIPASE D - RELATED"/>
    <property type="match status" value="1"/>
</dbReference>
<keyword evidence="2" id="KW-0261">Viral envelope protein</keyword>
<dbReference type="GO" id="GO:0019031">
    <property type="term" value="C:viral envelope"/>
    <property type="evidence" value="ECO:0007669"/>
    <property type="project" value="UniProtKB-KW"/>
</dbReference>
<dbReference type="SUPFAM" id="SSF56024">
    <property type="entry name" value="Phospholipase D/nuclease"/>
    <property type="match status" value="2"/>
</dbReference>